<protein>
    <submittedName>
        <fullName evidence="1">Uncharacterized protein</fullName>
    </submittedName>
</protein>
<evidence type="ECO:0000313" key="2">
    <source>
        <dbReference type="Proteomes" id="UP000242857"/>
    </source>
</evidence>
<dbReference type="Proteomes" id="UP000242857">
    <property type="component" value="Unassembled WGS sequence"/>
</dbReference>
<dbReference type="STRING" id="213588.SAMN02745204_00240"/>
<name>A0A1M4SQK4_9GAMM</name>
<dbReference type="OrthoDB" id="6058691at2"/>
<dbReference type="AlphaFoldDB" id="A0A1M4SQK4"/>
<gene>
    <name evidence="1" type="ORF">SAMN02745204_00240</name>
</gene>
<evidence type="ECO:0000313" key="1">
    <source>
        <dbReference type="EMBL" id="SHE34534.1"/>
    </source>
</evidence>
<dbReference type="EMBL" id="FQUK01000003">
    <property type="protein sequence ID" value="SHE34534.1"/>
    <property type="molecule type" value="Genomic_DNA"/>
</dbReference>
<proteinExistence type="predicted"/>
<sequence length="62" mass="7072">MDIHDLAFTLYTQLVAHRHDASLDMDARVALGREAYRYAEAFITAKDQYIREQPVPGGDQGY</sequence>
<accession>A0A1M4SQK4</accession>
<dbReference type="RefSeq" id="WP_072754818.1">
    <property type="nucleotide sequence ID" value="NZ_FQUK01000003.1"/>
</dbReference>
<reference evidence="2" key="1">
    <citation type="submission" date="2016-11" db="EMBL/GenBank/DDBJ databases">
        <authorList>
            <person name="Varghese N."/>
            <person name="Submissions S."/>
        </authorList>
    </citation>
    <scope>NUCLEOTIDE SEQUENCE [LARGE SCALE GENOMIC DNA]</scope>
    <source>
        <strain evidence="2">DSM 14834</strain>
    </source>
</reference>
<keyword evidence="2" id="KW-1185">Reference proteome</keyword>
<organism evidence="1 2">
    <name type="scientific">Thermomonas hydrothermalis</name>
    <dbReference type="NCBI Taxonomy" id="213588"/>
    <lineage>
        <taxon>Bacteria</taxon>
        <taxon>Pseudomonadati</taxon>
        <taxon>Pseudomonadota</taxon>
        <taxon>Gammaproteobacteria</taxon>
        <taxon>Lysobacterales</taxon>
        <taxon>Lysobacteraceae</taxon>
        <taxon>Thermomonas</taxon>
    </lineage>
</organism>